<accession>A0A1A9I9E4</accession>
<proteinExistence type="predicted"/>
<dbReference type="EMBL" id="CP015772">
    <property type="protein sequence ID" value="ANH83291.1"/>
    <property type="molecule type" value="Genomic_DNA"/>
</dbReference>
<evidence type="ECO:0000256" key="1">
    <source>
        <dbReference type="SAM" id="MobiDB-lite"/>
    </source>
</evidence>
<feature type="compositionally biased region" description="Polar residues" evidence="1">
    <location>
        <begin position="152"/>
        <end position="168"/>
    </location>
</feature>
<keyword evidence="3" id="KW-1185">Reference proteome</keyword>
<dbReference type="STRING" id="1176587.A8C56_21965"/>
<sequence length="234" mass="26802">MHLFIQIRSLFVAGFLIAVSQGIAQEIPSRPNDGIQRNKPDPDRLKIYQQLHLSSEQKQKLVSLQKQQRLRITDIRNNQQLTSAEKEAALKQVFKEQAAKRNALLTPEQQKIWKEQVLGKAAGKNRDVVTVHQRDPHADSSRDVNGLPDKTPSFSKSTLSLTQEQQQKMEALNARFKEKASSVKKNPALSEDEKKEQLAALKKELHQQRKALLTPEQRQQRRNPDSRQTQPLIN</sequence>
<feature type="compositionally biased region" description="Basic and acidic residues" evidence="1">
    <location>
        <begin position="191"/>
        <end position="207"/>
    </location>
</feature>
<protein>
    <submittedName>
        <fullName evidence="2">Uncharacterized protein</fullName>
    </submittedName>
</protein>
<dbReference type="OrthoDB" id="674177at2"/>
<evidence type="ECO:0000313" key="2">
    <source>
        <dbReference type="EMBL" id="ANH83291.1"/>
    </source>
</evidence>
<dbReference type="Proteomes" id="UP000077667">
    <property type="component" value="Chromosome"/>
</dbReference>
<evidence type="ECO:0000313" key="3">
    <source>
        <dbReference type="Proteomes" id="UP000077667"/>
    </source>
</evidence>
<reference evidence="2 3" key="1">
    <citation type="submission" date="2016-05" db="EMBL/GenBank/DDBJ databases">
        <title>Niabella ginsenosidivorans BS26 whole genome sequencing.</title>
        <authorList>
            <person name="Im W.T."/>
            <person name="Siddiqi M.Z."/>
        </authorList>
    </citation>
    <scope>NUCLEOTIDE SEQUENCE [LARGE SCALE GENOMIC DNA]</scope>
    <source>
        <strain evidence="2 3">BS26</strain>
    </source>
</reference>
<dbReference type="RefSeq" id="WP_067760723.1">
    <property type="nucleotide sequence ID" value="NZ_CP015772.1"/>
</dbReference>
<name>A0A1A9I9E4_9BACT</name>
<feature type="compositionally biased region" description="Basic and acidic residues" evidence="1">
    <location>
        <begin position="124"/>
        <end position="142"/>
    </location>
</feature>
<dbReference type="KEGG" id="nia:A8C56_21965"/>
<organism evidence="2 3">
    <name type="scientific">Niabella ginsenosidivorans</name>
    <dbReference type="NCBI Taxonomy" id="1176587"/>
    <lineage>
        <taxon>Bacteria</taxon>
        <taxon>Pseudomonadati</taxon>
        <taxon>Bacteroidota</taxon>
        <taxon>Chitinophagia</taxon>
        <taxon>Chitinophagales</taxon>
        <taxon>Chitinophagaceae</taxon>
        <taxon>Niabella</taxon>
    </lineage>
</organism>
<gene>
    <name evidence="2" type="ORF">A8C56_21965</name>
</gene>
<dbReference type="AlphaFoldDB" id="A0A1A9I9E4"/>
<feature type="region of interest" description="Disordered" evidence="1">
    <location>
        <begin position="123"/>
        <end position="234"/>
    </location>
</feature>